<dbReference type="PANTHER" id="PTHR24361:SF433">
    <property type="entry name" value="PROTEIN KINASE DOMAIN-CONTAINING PROTEIN"/>
    <property type="match status" value="1"/>
</dbReference>
<keyword evidence="15" id="KW-1185">Reference proteome</keyword>
<evidence type="ECO:0000313" key="15">
    <source>
        <dbReference type="Proteomes" id="UP001642464"/>
    </source>
</evidence>
<evidence type="ECO:0000256" key="1">
    <source>
        <dbReference type="ARBA" id="ARBA00012513"/>
    </source>
</evidence>
<organism evidence="14 15">
    <name type="scientific">Durusdinium trenchii</name>
    <dbReference type="NCBI Taxonomy" id="1381693"/>
    <lineage>
        <taxon>Eukaryota</taxon>
        <taxon>Sar</taxon>
        <taxon>Alveolata</taxon>
        <taxon>Dinophyceae</taxon>
        <taxon>Suessiales</taxon>
        <taxon>Symbiodiniaceae</taxon>
        <taxon>Durusdinium</taxon>
    </lineage>
</organism>
<evidence type="ECO:0000313" key="14">
    <source>
        <dbReference type="EMBL" id="CAK9102083.1"/>
    </source>
</evidence>
<feature type="domain" description="Protein kinase" evidence="12">
    <location>
        <begin position="5"/>
        <end position="255"/>
    </location>
</feature>
<dbReference type="PROSITE" id="PS00018">
    <property type="entry name" value="EF_HAND_1"/>
    <property type="match status" value="3"/>
</dbReference>
<comment type="catalytic activity">
    <reaction evidence="9">
        <text>L-threonyl-[protein] + ATP = O-phospho-L-threonyl-[protein] + ADP + H(+)</text>
        <dbReference type="Rhea" id="RHEA:46608"/>
        <dbReference type="Rhea" id="RHEA-COMP:11060"/>
        <dbReference type="Rhea" id="RHEA-COMP:11605"/>
        <dbReference type="ChEBI" id="CHEBI:15378"/>
        <dbReference type="ChEBI" id="CHEBI:30013"/>
        <dbReference type="ChEBI" id="CHEBI:30616"/>
        <dbReference type="ChEBI" id="CHEBI:61977"/>
        <dbReference type="ChEBI" id="CHEBI:456216"/>
        <dbReference type="EC" id="2.7.11.1"/>
    </reaction>
</comment>
<evidence type="ECO:0000259" key="12">
    <source>
        <dbReference type="PROSITE" id="PS50011"/>
    </source>
</evidence>
<keyword evidence="3" id="KW-0808">Transferase</keyword>
<evidence type="ECO:0000256" key="11">
    <source>
        <dbReference type="PROSITE-ProRule" id="PRU10141"/>
    </source>
</evidence>
<protein>
    <recommendedName>
        <fullName evidence="1">non-specific serine/threonine protein kinase</fullName>
        <ecNumber evidence="1">2.7.11.1</ecNumber>
    </recommendedName>
</protein>
<evidence type="ECO:0000256" key="2">
    <source>
        <dbReference type="ARBA" id="ARBA00022527"/>
    </source>
</evidence>
<dbReference type="PROSITE" id="PS00108">
    <property type="entry name" value="PROTEIN_KINASE_ST"/>
    <property type="match status" value="1"/>
</dbReference>
<feature type="binding site" evidence="11">
    <location>
        <position position="444"/>
    </location>
    <ligand>
        <name>ATP</name>
        <dbReference type="ChEBI" id="CHEBI:30616"/>
    </ligand>
</feature>
<evidence type="ECO:0000256" key="5">
    <source>
        <dbReference type="ARBA" id="ARBA00022777"/>
    </source>
</evidence>
<gene>
    <name evidence="14" type="ORF">SCF082_LOCUS47720</name>
</gene>
<evidence type="ECO:0000256" key="7">
    <source>
        <dbReference type="ARBA" id="ARBA00022840"/>
    </source>
</evidence>
<proteinExistence type="inferred from homology"/>
<dbReference type="Pfam" id="PF13499">
    <property type="entry name" value="EF-hand_7"/>
    <property type="match status" value="1"/>
</dbReference>
<evidence type="ECO:0000256" key="8">
    <source>
        <dbReference type="ARBA" id="ARBA00024334"/>
    </source>
</evidence>
<dbReference type="InterPro" id="IPR017441">
    <property type="entry name" value="Protein_kinase_ATP_BS"/>
</dbReference>
<dbReference type="InterPro" id="IPR011009">
    <property type="entry name" value="Kinase-like_dom_sf"/>
</dbReference>
<dbReference type="InterPro" id="IPR002048">
    <property type="entry name" value="EF_hand_dom"/>
</dbReference>
<sequence length="898" mass="100736">MVRHYQRLRHVSTGRSGVGLLVQDAQTGQLALMKAIEVSPLSSEERLQLLKELRRLAELRHPHLCGLRECFLHQGKLCTVLDYLPGGNLAAEVAAGRDLGDKVLLWFTQALLAVDYLHRMEVLHRDLRLRQLLLTREGLVVLTGVALSAILKHKLSNERPEMEVMCYLAPEILLGTEEHSCASDMWAMGVILYELAALKPPWNHADLAQLRDGLQRPLRPLAARHAELSPLCYSLLKRRRFQRPSAAMLLQHPLIQKRLLVLLKCEHEETCSSWALPTPAHCWNSGAAGPGPRPAVLFGRPRGLEASEIWRDAGGAVDVGAPEQVLVDRPQPIPAWMVLGRSRQPGNTESSLQHPPSLGRGFRSCRCIGAECAALELQPFEAEQHRAAKRHPPHVELAQSTAAERQRTQKFQNVYRVGARLGDGSFGSVHECEVRATQEARAVKLLLKSRMKDDGAAIANEIEILTKLDHPNVVKFYEFFEDRRSVLCVVELCRSGDFCSSLEGKSKDTVRVLFRDVMLGLAYLHSFGIAHRDLKPSNCVLTFNGKRDLAKIIDFGLGAIRRQEDEAEEWMSEVLGTLAFVAPEVVEQSYNEKCDCWSFGIMVFMQLTEGQHPYDLQSRASTFNLSNRQLLARLRLEDPVLEDLSDAKGRDLVSGLLVRDPAQRLSAQEALQKPWLRPRSVRESETRRMSRQDRKLLRHSLGSYKDLAFFDKAVLLMASHFQQPEVSRRASEIFMSKDLDNSGYLNEEELQGALEAVGMKPDAELQDAWRSLDTSEDGRVSYSEWLSATMQPAELESETSVKDLFSWLDYDGDGQVSLAEVERFVTPEEAAEVLLRNTTKFQVLNSAGHSGVMNLQDFRALIKEIAHRRYGTIAAYASDSEGEGAAYDAEEMDPANRG</sequence>
<dbReference type="GO" id="GO:0016301">
    <property type="term" value="F:kinase activity"/>
    <property type="evidence" value="ECO:0007669"/>
    <property type="project" value="UniProtKB-KW"/>
</dbReference>
<dbReference type="CDD" id="cd00051">
    <property type="entry name" value="EFh"/>
    <property type="match status" value="1"/>
</dbReference>
<evidence type="ECO:0000256" key="4">
    <source>
        <dbReference type="ARBA" id="ARBA00022741"/>
    </source>
</evidence>
<dbReference type="SUPFAM" id="SSF47473">
    <property type="entry name" value="EF-hand"/>
    <property type="match status" value="1"/>
</dbReference>
<evidence type="ECO:0000256" key="6">
    <source>
        <dbReference type="ARBA" id="ARBA00022837"/>
    </source>
</evidence>
<dbReference type="InterPro" id="IPR018247">
    <property type="entry name" value="EF_Hand_1_Ca_BS"/>
</dbReference>
<comment type="catalytic activity">
    <reaction evidence="10">
        <text>L-seryl-[protein] + ATP = O-phospho-L-seryl-[protein] + ADP + H(+)</text>
        <dbReference type="Rhea" id="RHEA:17989"/>
        <dbReference type="Rhea" id="RHEA-COMP:9863"/>
        <dbReference type="Rhea" id="RHEA-COMP:11604"/>
        <dbReference type="ChEBI" id="CHEBI:15378"/>
        <dbReference type="ChEBI" id="CHEBI:29999"/>
        <dbReference type="ChEBI" id="CHEBI:30616"/>
        <dbReference type="ChEBI" id="CHEBI:83421"/>
        <dbReference type="ChEBI" id="CHEBI:456216"/>
        <dbReference type="EC" id="2.7.11.1"/>
    </reaction>
</comment>
<dbReference type="Gene3D" id="1.10.238.10">
    <property type="entry name" value="EF-hand"/>
    <property type="match status" value="1"/>
</dbReference>
<dbReference type="InterPro" id="IPR053235">
    <property type="entry name" value="Ser_Thr_kinase"/>
</dbReference>
<dbReference type="InterPro" id="IPR008271">
    <property type="entry name" value="Ser/Thr_kinase_AS"/>
</dbReference>
<dbReference type="SUPFAM" id="SSF56112">
    <property type="entry name" value="Protein kinase-like (PK-like)"/>
    <property type="match status" value="2"/>
</dbReference>
<comment type="similarity">
    <text evidence="8">Belongs to the protein kinase superfamily. Ser/Thr protein kinase family. CDPK subfamily.</text>
</comment>
<keyword evidence="7 11" id="KW-0067">ATP-binding</keyword>
<dbReference type="PROSITE" id="PS00107">
    <property type="entry name" value="PROTEIN_KINASE_ATP"/>
    <property type="match status" value="1"/>
</dbReference>
<feature type="domain" description="Protein kinase" evidence="12">
    <location>
        <begin position="415"/>
        <end position="676"/>
    </location>
</feature>
<keyword evidence="2" id="KW-0723">Serine/threonine-protein kinase</keyword>
<dbReference type="PROSITE" id="PS50222">
    <property type="entry name" value="EF_HAND_2"/>
    <property type="match status" value="2"/>
</dbReference>
<dbReference type="Gene3D" id="1.10.510.10">
    <property type="entry name" value="Transferase(Phosphotransferase) domain 1"/>
    <property type="match status" value="2"/>
</dbReference>
<comment type="caution">
    <text evidence="14">The sequence shown here is derived from an EMBL/GenBank/DDBJ whole genome shotgun (WGS) entry which is preliminary data.</text>
</comment>
<evidence type="ECO:0000259" key="13">
    <source>
        <dbReference type="PROSITE" id="PS50222"/>
    </source>
</evidence>
<evidence type="ECO:0000256" key="10">
    <source>
        <dbReference type="ARBA" id="ARBA00048679"/>
    </source>
</evidence>
<keyword evidence="6" id="KW-0106">Calcium</keyword>
<evidence type="ECO:0000256" key="3">
    <source>
        <dbReference type="ARBA" id="ARBA00022679"/>
    </source>
</evidence>
<dbReference type="SMART" id="SM00054">
    <property type="entry name" value="EFh"/>
    <property type="match status" value="3"/>
</dbReference>
<dbReference type="PROSITE" id="PS50011">
    <property type="entry name" value="PROTEIN_KINASE_DOM"/>
    <property type="match status" value="2"/>
</dbReference>
<dbReference type="Pfam" id="PF00069">
    <property type="entry name" value="Pkinase"/>
    <property type="match status" value="2"/>
</dbReference>
<dbReference type="InterPro" id="IPR000719">
    <property type="entry name" value="Prot_kinase_dom"/>
</dbReference>
<reference evidence="14 15" key="1">
    <citation type="submission" date="2024-02" db="EMBL/GenBank/DDBJ databases">
        <authorList>
            <person name="Chen Y."/>
            <person name="Shah S."/>
            <person name="Dougan E. K."/>
            <person name="Thang M."/>
            <person name="Chan C."/>
        </authorList>
    </citation>
    <scope>NUCLEOTIDE SEQUENCE [LARGE SCALE GENOMIC DNA]</scope>
</reference>
<dbReference type="SMART" id="SM00220">
    <property type="entry name" value="S_TKc"/>
    <property type="match status" value="2"/>
</dbReference>
<dbReference type="Gene3D" id="3.30.200.20">
    <property type="entry name" value="Phosphorylase Kinase, domain 1"/>
    <property type="match status" value="1"/>
</dbReference>
<name>A0ABP0RR32_9DINO</name>
<feature type="domain" description="EF-hand" evidence="13">
    <location>
        <begin position="796"/>
        <end position="831"/>
    </location>
</feature>
<keyword evidence="5 14" id="KW-0418">Kinase</keyword>
<dbReference type="EC" id="2.7.11.1" evidence="1"/>
<dbReference type="PANTHER" id="PTHR24361">
    <property type="entry name" value="MITOGEN-ACTIVATED KINASE KINASE KINASE"/>
    <property type="match status" value="1"/>
</dbReference>
<feature type="domain" description="EF-hand" evidence="13">
    <location>
        <begin position="725"/>
        <end position="760"/>
    </location>
</feature>
<dbReference type="EMBL" id="CAXAMM010041962">
    <property type="protein sequence ID" value="CAK9102083.1"/>
    <property type="molecule type" value="Genomic_DNA"/>
</dbReference>
<evidence type="ECO:0000256" key="9">
    <source>
        <dbReference type="ARBA" id="ARBA00047899"/>
    </source>
</evidence>
<accession>A0ABP0RR32</accession>
<keyword evidence="4 11" id="KW-0547">Nucleotide-binding</keyword>
<dbReference type="InterPro" id="IPR011992">
    <property type="entry name" value="EF-hand-dom_pair"/>
</dbReference>
<dbReference type="Proteomes" id="UP001642464">
    <property type="component" value="Unassembled WGS sequence"/>
</dbReference>